<dbReference type="InterPro" id="IPR009609">
    <property type="entry name" value="Phosphonate_metab_PhnG"/>
</dbReference>
<dbReference type="EMBL" id="SLZW01000002">
    <property type="protein sequence ID" value="TCS64286.1"/>
    <property type="molecule type" value="Genomic_DNA"/>
</dbReference>
<organism evidence="2 3">
    <name type="scientific">Varunaivibrio sulfuroxidans</name>
    <dbReference type="NCBI Taxonomy" id="1773489"/>
    <lineage>
        <taxon>Bacteria</taxon>
        <taxon>Pseudomonadati</taxon>
        <taxon>Pseudomonadota</taxon>
        <taxon>Alphaproteobacteria</taxon>
        <taxon>Rhodospirillales</taxon>
        <taxon>Magnetovibrionaceae</taxon>
        <taxon>Varunaivibrio</taxon>
    </lineage>
</organism>
<gene>
    <name evidence="2" type="ORF">EDD55_102329</name>
</gene>
<reference evidence="2 3" key="1">
    <citation type="submission" date="2019-03" db="EMBL/GenBank/DDBJ databases">
        <title>Genomic Encyclopedia of Type Strains, Phase IV (KMG-IV): sequencing the most valuable type-strain genomes for metagenomic binning, comparative biology and taxonomic classification.</title>
        <authorList>
            <person name="Goeker M."/>
        </authorList>
    </citation>
    <scope>NUCLEOTIDE SEQUENCE [LARGE SCALE GENOMIC DNA]</scope>
    <source>
        <strain evidence="2 3">DSM 101688</strain>
    </source>
</reference>
<dbReference type="Proteomes" id="UP000295304">
    <property type="component" value="Unassembled WGS sequence"/>
</dbReference>
<dbReference type="NCBIfam" id="TIGR03293">
    <property type="entry name" value="PhnG_redo"/>
    <property type="match status" value="1"/>
</dbReference>
<dbReference type="RefSeq" id="WP_243644712.1">
    <property type="nucleotide sequence ID" value="NZ_CP119676.1"/>
</dbReference>
<proteinExistence type="predicted"/>
<dbReference type="GO" id="GO:0016829">
    <property type="term" value="F:lyase activity"/>
    <property type="evidence" value="ECO:0007669"/>
    <property type="project" value="UniProtKB-KW"/>
</dbReference>
<name>A0A4R3JGE7_9PROT</name>
<feature type="compositionally biased region" description="Basic and acidic residues" evidence="1">
    <location>
        <begin position="57"/>
        <end position="68"/>
    </location>
</feature>
<keyword evidence="2" id="KW-0456">Lyase</keyword>
<dbReference type="Pfam" id="PF06754">
    <property type="entry name" value="PhnG"/>
    <property type="match status" value="1"/>
</dbReference>
<evidence type="ECO:0000256" key="1">
    <source>
        <dbReference type="SAM" id="MobiDB-lite"/>
    </source>
</evidence>
<feature type="region of interest" description="Disordered" evidence="1">
    <location>
        <begin position="1"/>
        <end position="68"/>
    </location>
</feature>
<dbReference type="GO" id="GO:0019634">
    <property type="term" value="P:organic phosphonate metabolic process"/>
    <property type="evidence" value="ECO:0007669"/>
    <property type="project" value="InterPro"/>
</dbReference>
<protein>
    <submittedName>
        <fullName evidence="2">Phosphonate C-P lyase system protein PhnG</fullName>
    </submittedName>
</protein>
<evidence type="ECO:0000313" key="3">
    <source>
        <dbReference type="Proteomes" id="UP000295304"/>
    </source>
</evidence>
<dbReference type="GO" id="GO:0015716">
    <property type="term" value="P:organic phosphonate transport"/>
    <property type="evidence" value="ECO:0007669"/>
    <property type="project" value="InterPro"/>
</dbReference>
<dbReference type="AlphaFoldDB" id="A0A4R3JGE7"/>
<comment type="caution">
    <text evidence="2">The sequence shown here is derived from an EMBL/GenBank/DDBJ whole genome shotgun (WGS) entry which is preliminary data.</text>
</comment>
<keyword evidence="3" id="KW-1185">Reference proteome</keyword>
<sequence length="218" mass="23586">MATPQHQCDYGKMPHIDSATPLNEPTDARVAAQTDTRADDDPGAVRSAAESGEAETSEGRDGMGADKTPRQRWMGALARSDGATLEAAWTDLDGVPDYTFLRPAEIGMVMVRARAGGAGRRFNLGEMTVCRCAVRTGDNYIGHAYVAGRDTRHAHYGALFDALLQDPVWYARLKTDLLEKLAASQARRRQALNRKTAATKVDFFTLARAQGVQGGDSS</sequence>
<accession>A0A4R3JGE7</accession>
<evidence type="ECO:0000313" key="2">
    <source>
        <dbReference type="EMBL" id="TCS64286.1"/>
    </source>
</evidence>